<sequence>MYKEYRTKHILNVHKHSDGGWFWTKYSASPYLGCEYGCTYCYCREDKYDPHKSERDPEILGLEDPFSQYIKIKENAPELFRKAILNKPKDLIYLDSYQPIENKYGYCRKILGICRDLEIPIFINEKSPLLLKDLDILKEIKKRSYVNVGWSLISSEKDETFSIFEPNSPNPESRFEAMKLLSDNGILSGTVFMPILPYIYDSDKNIEHVIKNTVLNGGKYILDGGLTLNGYCKSFFYNYLDKYDSSLIEKYERLFSSNLLYSQINIKIHKTVLKYCDKYNIQNYITRPINHFPENIQINKKVAENLFLKARDIQLEGGDKYKEWAYRKAAWEIDEFRDNILDLYKKEGCKGLTRIKGVGSAISLEIEKILRFNIDKG</sequence>
<proteinExistence type="predicted"/>
<evidence type="ECO:0000256" key="3">
    <source>
        <dbReference type="ARBA" id="ARBA00023014"/>
    </source>
</evidence>
<gene>
    <name evidence="5" type="ORF">APG10_00547</name>
    <name evidence="6" type="ORF">APG11_00666</name>
    <name evidence="7" type="ORF">APG12_00598</name>
</gene>
<dbReference type="Pfam" id="PF04055">
    <property type="entry name" value="Radical_SAM"/>
    <property type="match status" value="1"/>
</dbReference>
<dbReference type="SFLD" id="SFLDG01084">
    <property type="entry name" value="Uncharacterised_Radical_SAM_Su"/>
    <property type="match status" value="1"/>
</dbReference>
<name>A0A150ISQ0_9EURY</name>
<evidence type="ECO:0000256" key="2">
    <source>
        <dbReference type="ARBA" id="ARBA00023004"/>
    </source>
</evidence>
<dbReference type="Gene3D" id="1.10.150.110">
    <property type="entry name" value="DNA polymerase beta, N-terminal domain-like"/>
    <property type="match status" value="1"/>
</dbReference>
<dbReference type="SUPFAM" id="SSF47802">
    <property type="entry name" value="DNA polymerase beta, N-terminal domain-like"/>
    <property type="match status" value="1"/>
</dbReference>
<keyword evidence="1" id="KW-0479">Metal-binding</keyword>
<dbReference type="PANTHER" id="PTHR43432:SF5">
    <property type="entry name" value="ELP3_MIAA_NIFB-LIKE RADICAL SAM CORE DOMAIN-CONTAINING PROTEIN"/>
    <property type="match status" value="1"/>
</dbReference>
<dbReference type="SFLD" id="SFLDS00029">
    <property type="entry name" value="Radical_SAM"/>
    <property type="match status" value="1"/>
</dbReference>
<dbReference type="Proteomes" id="UP000091929">
    <property type="component" value="Unassembled WGS sequence"/>
</dbReference>
<reference evidence="8 9" key="1">
    <citation type="journal article" date="2016" name="ISME J.">
        <title>Chasing the elusive Euryarchaeota class WSA2: genomes reveal a uniquely fastidious methyl-reducing methanogen.</title>
        <authorList>
            <person name="Nobu M.K."/>
            <person name="Narihiro T."/>
            <person name="Kuroda K."/>
            <person name="Mei R."/>
            <person name="Liu W.T."/>
        </authorList>
    </citation>
    <scope>NUCLEOTIDE SEQUENCE [LARGE SCALE GENOMIC DNA]</scope>
    <source>
        <strain evidence="5">B03fssc0709_Meth_Bin005</strain>
        <strain evidence="6">B15fssc0709_Meth_Bin003</strain>
        <strain evidence="7">BMIXfssc0709_Meth_Bin006</strain>
    </source>
</reference>
<dbReference type="GO" id="GO:0046872">
    <property type="term" value="F:metal ion binding"/>
    <property type="evidence" value="ECO:0007669"/>
    <property type="project" value="UniProtKB-KW"/>
</dbReference>
<keyword evidence="3" id="KW-0411">Iron-sulfur</keyword>
<dbReference type="InterPro" id="IPR007197">
    <property type="entry name" value="rSAM"/>
</dbReference>
<dbReference type="Proteomes" id="UP000092401">
    <property type="component" value="Unassembled WGS sequence"/>
</dbReference>
<evidence type="ECO:0000256" key="1">
    <source>
        <dbReference type="ARBA" id="ARBA00022723"/>
    </source>
</evidence>
<feature type="domain" description="Radical SAM core" evidence="4">
    <location>
        <begin position="30"/>
        <end position="203"/>
    </location>
</feature>
<dbReference type="GO" id="GO:0003824">
    <property type="term" value="F:catalytic activity"/>
    <property type="evidence" value="ECO:0007669"/>
    <property type="project" value="InterPro"/>
</dbReference>
<dbReference type="EMBL" id="LNJC01000009">
    <property type="protein sequence ID" value="KYC50686.1"/>
    <property type="molecule type" value="Genomic_DNA"/>
</dbReference>
<evidence type="ECO:0000313" key="6">
    <source>
        <dbReference type="EMBL" id="KYC47996.1"/>
    </source>
</evidence>
<evidence type="ECO:0000313" key="7">
    <source>
        <dbReference type="EMBL" id="KYC50686.1"/>
    </source>
</evidence>
<keyword evidence="2" id="KW-0408">Iron</keyword>
<accession>A0A150ISQ0</accession>
<dbReference type="Proteomes" id="UP000092403">
    <property type="component" value="Unassembled WGS sequence"/>
</dbReference>
<dbReference type="Gene3D" id="3.80.30.30">
    <property type="match status" value="1"/>
</dbReference>
<dbReference type="EMBL" id="LNGF01000012">
    <property type="protein sequence ID" value="KYC47996.1"/>
    <property type="molecule type" value="Genomic_DNA"/>
</dbReference>
<evidence type="ECO:0000313" key="5">
    <source>
        <dbReference type="EMBL" id="KYC45743.1"/>
    </source>
</evidence>
<accession>A0A150J0E2</accession>
<evidence type="ECO:0000259" key="4">
    <source>
        <dbReference type="Pfam" id="PF04055"/>
    </source>
</evidence>
<dbReference type="AlphaFoldDB" id="A0A150ISQ0"/>
<dbReference type="EMBL" id="LNGE01000011">
    <property type="protein sequence ID" value="KYC45743.1"/>
    <property type="molecule type" value="Genomic_DNA"/>
</dbReference>
<evidence type="ECO:0000313" key="8">
    <source>
        <dbReference type="Proteomes" id="UP000091929"/>
    </source>
</evidence>
<organism evidence="6 8">
    <name type="scientific">Candidatus Methanofastidiosum methylothiophilum</name>
    <dbReference type="NCBI Taxonomy" id="1705564"/>
    <lineage>
        <taxon>Archaea</taxon>
        <taxon>Methanobacteriati</taxon>
        <taxon>Methanobacteriota</taxon>
        <taxon>Stenosarchaea group</taxon>
        <taxon>Candidatus Methanofastidiosia</taxon>
        <taxon>Candidatus Methanofastidiosales</taxon>
        <taxon>Candidatus Methanofastidiosaceae</taxon>
        <taxon>Candidatus Methanofastidiosum</taxon>
    </lineage>
</organism>
<protein>
    <recommendedName>
        <fullName evidence="4">Radical SAM core domain-containing protein</fullName>
    </recommendedName>
</protein>
<dbReference type="InterPro" id="IPR040086">
    <property type="entry name" value="MJ0683-like"/>
</dbReference>
<dbReference type="PANTHER" id="PTHR43432">
    <property type="entry name" value="SLR0285 PROTEIN"/>
    <property type="match status" value="1"/>
</dbReference>
<accession>A0A150IL54</accession>
<comment type="caution">
    <text evidence="6">The sequence shown here is derived from an EMBL/GenBank/DDBJ whole genome shotgun (WGS) entry which is preliminary data.</text>
</comment>
<evidence type="ECO:0000313" key="9">
    <source>
        <dbReference type="Proteomes" id="UP000092401"/>
    </source>
</evidence>
<dbReference type="InterPro" id="IPR027421">
    <property type="entry name" value="DNA_pol_lamdba_lyase_dom_sf"/>
</dbReference>
<dbReference type="GO" id="GO:0051536">
    <property type="term" value="F:iron-sulfur cluster binding"/>
    <property type="evidence" value="ECO:0007669"/>
    <property type="project" value="UniProtKB-KW"/>
</dbReference>